<keyword evidence="3 5" id="KW-0378">Hydrolase</keyword>
<evidence type="ECO:0000259" key="8">
    <source>
        <dbReference type="Pfam" id="PF13742"/>
    </source>
</evidence>
<dbReference type="GO" id="GO:0008855">
    <property type="term" value="F:exodeoxyribonuclease VII activity"/>
    <property type="evidence" value="ECO:0007669"/>
    <property type="project" value="UniProtKB-UniRule"/>
</dbReference>
<dbReference type="PANTHER" id="PTHR30008:SF0">
    <property type="entry name" value="EXODEOXYRIBONUCLEASE 7 LARGE SUBUNIT"/>
    <property type="match status" value="1"/>
</dbReference>
<comment type="function">
    <text evidence="5">Bidirectionally degrades single-stranded DNA into large acid-insoluble oligonucleotides, which are then degraded further into small acid-soluble oligonucleotides.</text>
</comment>
<dbReference type="NCBIfam" id="TIGR00237">
    <property type="entry name" value="xseA"/>
    <property type="match status" value="1"/>
</dbReference>
<reference evidence="9 10" key="1">
    <citation type="submission" date="2018-08" db="EMBL/GenBank/DDBJ databases">
        <title>A genome reference for cultivated species of the human gut microbiota.</title>
        <authorList>
            <person name="Zou Y."/>
            <person name="Xue W."/>
            <person name="Luo G."/>
        </authorList>
    </citation>
    <scope>NUCLEOTIDE SEQUENCE [LARGE SCALE GENOMIC DNA]</scope>
    <source>
        <strain evidence="9 10">OM06-4</strain>
    </source>
</reference>
<evidence type="ECO:0000313" key="9">
    <source>
        <dbReference type="EMBL" id="RGD83737.1"/>
    </source>
</evidence>
<evidence type="ECO:0000256" key="6">
    <source>
        <dbReference type="RuleBase" id="RU004355"/>
    </source>
</evidence>
<dbReference type="AlphaFoldDB" id="A0A3E3EB14"/>
<protein>
    <recommendedName>
        <fullName evidence="5">Exodeoxyribonuclease 7 large subunit</fullName>
        <ecNumber evidence="5">3.1.11.6</ecNumber>
    </recommendedName>
    <alternativeName>
        <fullName evidence="5">Exodeoxyribonuclease VII large subunit</fullName>
        <shortName evidence="5">Exonuclease VII large subunit</shortName>
    </alternativeName>
</protein>
<dbReference type="GO" id="GO:0006308">
    <property type="term" value="P:DNA catabolic process"/>
    <property type="evidence" value="ECO:0007669"/>
    <property type="project" value="UniProtKB-UniRule"/>
</dbReference>
<evidence type="ECO:0000256" key="3">
    <source>
        <dbReference type="ARBA" id="ARBA00022801"/>
    </source>
</evidence>
<dbReference type="CDD" id="cd04489">
    <property type="entry name" value="ExoVII_LU_OBF"/>
    <property type="match status" value="1"/>
</dbReference>
<dbReference type="GeneID" id="64195826"/>
<comment type="catalytic activity">
    <reaction evidence="5 6">
        <text>Exonucleolytic cleavage in either 5'- to 3'- or 3'- to 5'-direction to yield nucleoside 5'-phosphates.</text>
        <dbReference type="EC" id="3.1.11.6"/>
    </reaction>
</comment>
<dbReference type="Pfam" id="PF13742">
    <property type="entry name" value="tRNA_anti_2"/>
    <property type="match status" value="1"/>
</dbReference>
<sequence length="438" mass="50022">MEKRYLTVSALNRYLKAKIDSDSQLQRILIKGEVSNFKHHSSGHFYFTLKDEHSRINAVMFSSKASKVPFDLTNGMKVLVQASVSVYDVAGTYQLYVDTIEQDGLGNLFLKYEQLKKQLASEGLFNPENKLVIPKFPSKIAVLSAYPSAALADIIRTIHLRFPVVRVIVFPIPVQGKDAYLEIIRTLRYVDTLGFSEIIIARGGGSLEDLWNFNEEGLARAIYQCKTPIISGVGHEVDFTICDFVADYRAATPTAAAIKATPDLFELQQAVDNIKYTLNNLMKQKIILNKENLNRLKSFYLFKNPQKMFEDKTAKIDYLYDQLNNVFNHDLIEKQNKASNLIQTFNHQANLFTLNQRNRLDTINRTMSLEIKRKLQHNQEKFYYSLSKLNTLSPLKTLERGYAIVLKEDHVISSVDDLNSGDKIELKLHNGIKKAIIE</sequence>
<feature type="domain" description="OB-fold nucleic acid binding" evidence="8">
    <location>
        <begin position="6"/>
        <end position="101"/>
    </location>
</feature>
<dbReference type="Proteomes" id="UP000261032">
    <property type="component" value="Unassembled WGS sequence"/>
</dbReference>
<accession>A0A3E3EB14</accession>
<dbReference type="GO" id="GO:0005737">
    <property type="term" value="C:cytoplasm"/>
    <property type="evidence" value="ECO:0007669"/>
    <property type="project" value="UniProtKB-SubCell"/>
</dbReference>
<dbReference type="HAMAP" id="MF_00378">
    <property type="entry name" value="Exonuc_7_L"/>
    <property type="match status" value="1"/>
</dbReference>
<dbReference type="InterPro" id="IPR020579">
    <property type="entry name" value="Exonuc_VII_lsu_C"/>
</dbReference>
<comment type="similarity">
    <text evidence="5 6">Belongs to the XseA family.</text>
</comment>
<evidence type="ECO:0000256" key="4">
    <source>
        <dbReference type="ARBA" id="ARBA00022839"/>
    </source>
</evidence>
<dbReference type="Pfam" id="PF02601">
    <property type="entry name" value="Exonuc_VII_L"/>
    <property type="match status" value="1"/>
</dbReference>
<comment type="caution">
    <text evidence="9">The sequence shown here is derived from an EMBL/GenBank/DDBJ whole genome shotgun (WGS) entry which is preliminary data.</text>
</comment>
<name>A0A3E3EB14_9FIRM</name>
<dbReference type="EC" id="3.1.11.6" evidence="5"/>
<keyword evidence="2 5" id="KW-0540">Nuclease</keyword>
<organism evidence="9 10">
    <name type="scientific">Thomasclavelia ramosa</name>
    <dbReference type="NCBI Taxonomy" id="1547"/>
    <lineage>
        <taxon>Bacteria</taxon>
        <taxon>Bacillati</taxon>
        <taxon>Bacillota</taxon>
        <taxon>Erysipelotrichia</taxon>
        <taxon>Erysipelotrichales</taxon>
        <taxon>Coprobacillaceae</taxon>
        <taxon>Thomasclavelia</taxon>
    </lineage>
</organism>
<comment type="subunit">
    <text evidence="5">Heterooligomer composed of large and small subunits.</text>
</comment>
<dbReference type="EMBL" id="QUSL01000021">
    <property type="protein sequence ID" value="RGD83737.1"/>
    <property type="molecule type" value="Genomic_DNA"/>
</dbReference>
<dbReference type="InterPro" id="IPR025824">
    <property type="entry name" value="OB-fold_nuc-bd_dom"/>
</dbReference>
<evidence type="ECO:0000256" key="5">
    <source>
        <dbReference type="HAMAP-Rule" id="MF_00378"/>
    </source>
</evidence>
<dbReference type="RefSeq" id="WP_003538303.1">
    <property type="nucleotide sequence ID" value="NZ_AP031443.1"/>
</dbReference>
<gene>
    <name evidence="5" type="primary">xseA</name>
    <name evidence="9" type="ORF">DXB93_12560</name>
</gene>
<keyword evidence="4 5" id="KW-0269">Exonuclease</keyword>
<dbReference type="GO" id="GO:0009318">
    <property type="term" value="C:exodeoxyribonuclease VII complex"/>
    <property type="evidence" value="ECO:0007669"/>
    <property type="project" value="UniProtKB-UniRule"/>
</dbReference>
<evidence type="ECO:0000313" key="10">
    <source>
        <dbReference type="Proteomes" id="UP000261032"/>
    </source>
</evidence>
<comment type="subcellular location">
    <subcellularLocation>
        <location evidence="5 6">Cytoplasm</location>
    </subcellularLocation>
</comment>
<evidence type="ECO:0000259" key="7">
    <source>
        <dbReference type="Pfam" id="PF02601"/>
    </source>
</evidence>
<evidence type="ECO:0000256" key="2">
    <source>
        <dbReference type="ARBA" id="ARBA00022722"/>
    </source>
</evidence>
<evidence type="ECO:0000256" key="1">
    <source>
        <dbReference type="ARBA" id="ARBA00022490"/>
    </source>
</evidence>
<feature type="domain" description="Exonuclease VII large subunit C-terminal" evidence="7">
    <location>
        <begin position="124"/>
        <end position="432"/>
    </location>
</feature>
<keyword evidence="1 5" id="KW-0963">Cytoplasm</keyword>
<proteinExistence type="inferred from homology"/>
<dbReference type="PANTHER" id="PTHR30008">
    <property type="entry name" value="EXODEOXYRIBONUCLEASE 7 LARGE SUBUNIT"/>
    <property type="match status" value="1"/>
</dbReference>
<dbReference type="GO" id="GO:0003676">
    <property type="term" value="F:nucleic acid binding"/>
    <property type="evidence" value="ECO:0007669"/>
    <property type="project" value="InterPro"/>
</dbReference>
<dbReference type="InterPro" id="IPR003753">
    <property type="entry name" value="Exonuc_VII_L"/>
</dbReference>